<dbReference type="InterPro" id="IPR043129">
    <property type="entry name" value="ATPase_NBD"/>
</dbReference>
<gene>
    <name evidence="2" type="ORF">M0811_03851</name>
</gene>
<dbReference type="OrthoDB" id="337660at2759"/>
<dbReference type="SUPFAM" id="SSF53067">
    <property type="entry name" value="Actin-like ATPase domain"/>
    <property type="match status" value="2"/>
</dbReference>
<dbReference type="PANTHER" id="PTHR11937">
    <property type="entry name" value="ACTIN"/>
    <property type="match status" value="1"/>
</dbReference>
<reference evidence="2" key="1">
    <citation type="submission" date="2022-10" db="EMBL/GenBank/DDBJ databases">
        <title>Novel sulphate-reducing endosymbionts in the free-living metamonad Anaeramoeba.</title>
        <authorList>
            <person name="Jerlstrom-Hultqvist J."/>
            <person name="Cepicka I."/>
            <person name="Gallot-Lavallee L."/>
            <person name="Salas-Leiva D."/>
            <person name="Curtis B.A."/>
            <person name="Zahonova K."/>
            <person name="Pipaliya S."/>
            <person name="Dacks J."/>
            <person name="Roger A.J."/>
        </authorList>
    </citation>
    <scope>NUCLEOTIDE SEQUENCE</scope>
    <source>
        <strain evidence="2">BMAN</strain>
    </source>
</reference>
<dbReference type="Gene3D" id="3.30.420.40">
    <property type="match status" value="4"/>
</dbReference>
<dbReference type="Pfam" id="PF00022">
    <property type="entry name" value="Actin"/>
    <property type="match status" value="1"/>
</dbReference>
<evidence type="ECO:0000313" key="2">
    <source>
        <dbReference type="EMBL" id="KAJ5080366.1"/>
    </source>
</evidence>
<name>A0A9Q0RGR5_ANAIG</name>
<dbReference type="CDD" id="cd10169">
    <property type="entry name" value="ASKHA_NBD_actin-like"/>
    <property type="match status" value="1"/>
</dbReference>
<dbReference type="Gene3D" id="3.90.640.10">
    <property type="entry name" value="Actin, Chain A, domain 4"/>
    <property type="match status" value="2"/>
</dbReference>
<dbReference type="EMBL" id="JAPDFW010000011">
    <property type="protein sequence ID" value="KAJ5080366.1"/>
    <property type="molecule type" value="Genomic_DNA"/>
</dbReference>
<protein>
    <submittedName>
        <fullName evidence="2">Actin-17-related</fullName>
    </submittedName>
</protein>
<accession>A0A9Q0RGR5</accession>
<sequence>MKTVIIDFGSCSLNVGFGGDRNPKIQIPTLVANTQSLEKIFGDQVLKETDDPNIINEYIVKEFGEEGMINWDYMEGLYDYVFDDQLEINLEEVNVLHAQISMATKKEYLKIAEIFFEKFEVPFFNNMEQVVGLIASHKKQSGMVIDIGQYSTRIIPFYDSLVIKPSISFLNIGGKDLTDYLINLLALEGFYLQSQDGFHLATKIKETFSFVNPLPYIPDLDILKKKMANLSVDDDDDFDDNHDLDLGLDDDNDDLTLDDHPKSFDEIRKDKLERNTYQMLMKHGAFNSAKYQFSDQNSVFLDKIRYQCIEPLFKPYLVGKVHEGLHKMVYNSIQRCEIDIRTQVADSIILTGGTTSIPFLKERLENELRPILSTPINFNQISSLLDQNVLTWRGASVLSLMPKFPSHLISKQEYEGKR</sequence>
<dbReference type="AlphaFoldDB" id="A0A9Q0RGR5"/>
<proteinExistence type="inferred from homology"/>
<comment type="similarity">
    <text evidence="1">Belongs to the actin family.</text>
</comment>
<comment type="caution">
    <text evidence="2">The sequence shown here is derived from an EMBL/GenBank/DDBJ whole genome shotgun (WGS) entry which is preliminary data.</text>
</comment>
<evidence type="ECO:0000256" key="1">
    <source>
        <dbReference type="RuleBase" id="RU000487"/>
    </source>
</evidence>
<organism evidence="2 3">
    <name type="scientific">Anaeramoeba ignava</name>
    <name type="common">Anaerobic marine amoeba</name>
    <dbReference type="NCBI Taxonomy" id="1746090"/>
    <lineage>
        <taxon>Eukaryota</taxon>
        <taxon>Metamonada</taxon>
        <taxon>Anaeramoebidae</taxon>
        <taxon>Anaeramoeba</taxon>
    </lineage>
</organism>
<evidence type="ECO:0000313" key="3">
    <source>
        <dbReference type="Proteomes" id="UP001149090"/>
    </source>
</evidence>
<dbReference type="Proteomes" id="UP001149090">
    <property type="component" value="Unassembled WGS sequence"/>
</dbReference>
<dbReference type="InterPro" id="IPR004000">
    <property type="entry name" value="Actin"/>
</dbReference>
<dbReference type="SMART" id="SM00268">
    <property type="entry name" value="ACTIN"/>
    <property type="match status" value="1"/>
</dbReference>
<keyword evidence="3" id="KW-1185">Reference proteome</keyword>